<comment type="caution">
    <text evidence="2">The sequence shown here is derived from an EMBL/GenBank/DDBJ whole genome shotgun (WGS) entry which is preliminary data.</text>
</comment>
<evidence type="ECO:0000313" key="3">
    <source>
        <dbReference type="Proteomes" id="UP000652761"/>
    </source>
</evidence>
<dbReference type="EMBL" id="NMUH01006494">
    <property type="protein sequence ID" value="MQM15393.1"/>
    <property type="molecule type" value="Genomic_DNA"/>
</dbReference>
<evidence type="ECO:0000313" key="2">
    <source>
        <dbReference type="EMBL" id="MQM15393.1"/>
    </source>
</evidence>
<accession>A0A843WVJ2</accession>
<keyword evidence="3" id="KW-1185">Reference proteome</keyword>
<reference evidence="2" key="1">
    <citation type="submission" date="2017-07" db="EMBL/GenBank/DDBJ databases">
        <title>Taro Niue Genome Assembly and Annotation.</title>
        <authorList>
            <person name="Atibalentja N."/>
            <person name="Keating K."/>
            <person name="Fields C.J."/>
        </authorList>
    </citation>
    <scope>NUCLEOTIDE SEQUENCE</scope>
    <source>
        <strain evidence="2">Niue_2</strain>
        <tissue evidence="2">Leaf</tissue>
    </source>
</reference>
<protein>
    <submittedName>
        <fullName evidence="2">Uncharacterized protein</fullName>
    </submittedName>
</protein>
<sequence length="282" mass="30541">MISGSVGGYSAEFLSPKEQERFTFVKTKICGNKAVDVQNLEKNGMSSVVEALRRMQWMDVATFTEVSYPDLVKAFFVCLKSEADGSLVSSVKGIQNKVDHELLHTLFVVKTSGHSGVHTVNDEAKGLGIIGPVQNGIWTKTSVAEGEAIIGDVPEIQEEAADPPAALEGEQTGNAERLIENAPETDAPSQENPPPASAPVKWCFSCSYSEQISSYSSATRASSSRVSASRAFSSSIRVTRAISASIRAIWAVPPIRDPIEAHQVERAERDDDEDEDPRIQDD</sequence>
<evidence type="ECO:0000256" key="1">
    <source>
        <dbReference type="SAM" id="MobiDB-lite"/>
    </source>
</evidence>
<dbReference type="AlphaFoldDB" id="A0A843WVJ2"/>
<gene>
    <name evidence="2" type="ORF">Taro_048338</name>
</gene>
<name>A0A843WVJ2_COLES</name>
<feature type="region of interest" description="Disordered" evidence="1">
    <location>
        <begin position="261"/>
        <end position="282"/>
    </location>
</feature>
<proteinExistence type="predicted"/>
<dbReference type="Proteomes" id="UP000652761">
    <property type="component" value="Unassembled WGS sequence"/>
</dbReference>
<organism evidence="2 3">
    <name type="scientific">Colocasia esculenta</name>
    <name type="common">Wild taro</name>
    <name type="synonym">Arum esculentum</name>
    <dbReference type="NCBI Taxonomy" id="4460"/>
    <lineage>
        <taxon>Eukaryota</taxon>
        <taxon>Viridiplantae</taxon>
        <taxon>Streptophyta</taxon>
        <taxon>Embryophyta</taxon>
        <taxon>Tracheophyta</taxon>
        <taxon>Spermatophyta</taxon>
        <taxon>Magnoliopsida</taxon>
        <taxon>Liliopsida</taxon>
        <taxon>Araceae</taxon>
        <taxon>Aroideae</taxon>
        <taxon>Colocasieae</taxon>
        <taxon>Colocasia</taxon>
    </lineage>
</organism>